<dbReference type="GO" id="GO:0005524">
    <property type="term" value="F:ATP binding"/>
    <property type="evidence" value="ECO:0007669"/>
    <property type="project" value="UniProtKB-KW"/>
</dbReference>
<dbReference type="Pfam" id="PF17862">
    <property type="entry name" value="AAA_lid_3"/>
    <property type="match status" value="1"/>
</dbReference>
<sequence length="408" mass="44044">MKQLTEEEVSSVITTEDFMVALEGFTPAALRGVCLHTAGELGWSDVGGLAAVKGALMETLLWPTKYSWLFSKCPLRMRSGLLLYGPPGTGKTLLAGVVAKECGLNFISIKGPELLSKYIGASEQAVRDMFTRAQSAKPCILFFDEFDSLAPRRGHDSTGVTDRVLDGVEGLDGVYVLAATSRPDLIDPALLRPGRLDKCLYCGMPDKSERLQILQALSRSLLLAEDTNLAAISDMCEHFTGADFKALLYNAQLAAIHRTTSSSQLYKGVVSNTERADRSEGIPKDPATDVVSVEARENIVYIPSLVEGTAHLSAEELTKLHSEVMVIHGNVLHSKSNGKVLKTGISENQPAGGMQIGQSDLLQAASSMGPSVSDKERYRYQEIYDTFIKSRGGDFSHNTPGQGKATLA</sequence>
<dbReference type="GO" id="GO:0005778">
    <property type="term" value="C:peroxisomal membrane"/>
    <property type="evidence" value="ECO:0007669"/>
    <property type="project" value="UniProtKB-SubCell"/>
</dbReference>
<dbReference type="Gene3D" id="1.10.8.60">
    <property type="match status" value="1"/>
</dbReference>
<dbReference type="PANTHER" id="PTHR23077:SF12">
    <property type="entry name" value="PEROXISOMAL ATPASE PEX1"/>
    <property type="match status" value="1"/>
</dbReference>
<keyword evidence="5" id="KW-0677">Repeat</keyword>
<dbReference type="InterPro" id="IPR050168">
    <property type="entry name" value="AAA_ATPase_domain"/>
</dbReference>
<evidence type="ECO:0000256" key="13">
    <source>
        <dbReference type="ARBA" id="ARBA00034532"/>
    </source>
</evidence>
<dbReference type="FunFam" id="1.10.8.60:FF:000105">
    <property type="entry name" value="PeRoXisome assembly factor"/>
    <property type="match status" value="1"/>
</dbReference>
<evidence type="ECO:0000256" key="9">
    <source>
        <dbReference type="ARBA" id="ARBA00022927"/>
    </source>
</evidence>
<dbReference type="GO" id="GO:0016887">
    <property type="term" value="F:ATP hydrolysis activity"/>
    <property type="evidence" value="ECO:0007669"/>
    <property type="project" value="InterPro"/>
</dbReference>
<dbReference type="GO" id="GO:0016558">
    <property type="term" value="P:protein import into peroxisome matrix"/>
    <property type="evidence" value="ECO:0007669"/>
    <property type="project" value="TreeGrafter"/>
</dbReference>
<feature type="domain" description="AAA+ ATPase" evidence="17">
    <location>
        <begin position="77"/>
        <end position="206"/>
    </location>
</feature>
<evidence type="ECO:0000313" key="18">
    <source>
        <dbReference type="EMBL" id="KAJ7381849.1"/>
    </source>
</evidence>
<keyword evidence="18" id="KW-0808">Transferase</keyword>
<protein>
    <recommendedName>
        <fullName evidence="13">Peroxisomal ATPase PEX1</fullName>
    </recommendedName>
    <alternativeName>
        <fullName evidence="12">Peroxin-1</fullName>
    </alternativeName>
</protein>
<dbReference type="Proteomes" id="UP001163046">
    <property type="component" value="Unassembled WGS sequence"/>
</dbReference>
<comment type="subunit">
    <text evidence="15">Interacts with PEX6; forming the PEX1-PEX6 AAA ATPase complex, which is composed of a heterohexamer formed by a trimer of PEX1-PEX6 dimers.</text>
</comment>
<dbReference type="Gene3D" id="3.40.50.300">
    <property type="entry name" value="P-loop containing nucleotide triphosphate hydrolases"/>
    <property type="match status" value="1"/>
</dbReference>
<dbReference type="InterPro" id="IPR003593">
    <property type="entry name" value="AAA+_ATPase"/>
</dbReference>
<name>A0A9W9ZKS3_9CNID</name>
<keyword evidence="9" id="KW-0653">Protein transport</keyword>
<proteinExistence type="inferred from homology"/>
<keyword evidence="3" id="KW-0813">Transport</keyword>
<dbReference type="PANTHER" id="PTHR23077">
    <property type="entry name" value="AAA-FAMILY ATPASE"/>
    <property type="match status" value="1"/>
</dbReference>
<comment type="caution">
    <text evidence="18">The sequence shown here is derived from an EMBL/GenBank/DDBJ whole genome shotgun (WGS) entry which is preliminary data.</text>
</comment>
<keyword evidence="6 16" id="KW-0547">Nucleotide-binding</keyword>
<evidence type="ECO:0000256" key="10">
    <source>
        <dbReference type="ARBA" id="ARBA00023136"/>
    </source>
</evidence>
<evidence type="ECO:0000256" key="2">
    <source>
        <dbReference type="ARBA" id="ARBA00006914"/>
    </source>
</evidence>
<dbReference type="InterPro" id="IPR027417">
    <property type="entry name" value="P-loop_NTPase"/>
</dbReference>
<evidence type="ECO:0000256" key="5">
    <source>
        <dbReference type="ARBA" id="ARBA00022737"/>
    </source>
</evidence>
<dbReference type="InterPro" id="IPR003959">
    <property type="entry name" value="ATPase_AAA_core"/>
</dbReference>
<dbReference type="AlphaFoldDB" id="A0A9W9ZKS3"/>
<organism evidence="18 19">
    <name type="scientific">Desmophyllum pertusum</name>
    <dbReference type="NCBI Taxonomy" id="174260"/>
    <lineage>
        <taxon>Eukaryota</taxon>
        <taxon>Metazoa</taxon>
        <taxon>Cnidaria</taxon>
        <taxon>Anthozoa</taxon>
        <taxon>Hexacorallia</taxon>
        <taxon>Scleractinia</taxon>
        <taxon>Caryophylliina</taxon>
        <taxon>Caryophylliidae</taxon>
        <taxon>Desmophyllum</taxon>
    </lineage>
</organism>
<dbReference type="EMBL" id="MU825985">
    <property type="protein sequence ID" value="KAJ7381849.1"/>
    <property type="molecule type" value="Genomic_DNA"/>
</dbReference>
<dbReference type="Pfam" id="PF00004">
    <property type="entry name" value="AAA"/>
    <property type="match status" value="1"/>
</dbReference>
<evidence type="ECO:0000256" key="4">
    <source>
        <dbReference type="ARBA" id="ARBA00022490"/>
    </source>
</evidence>
<keyword evidence="10" id="KW-0472">Membrane</keyword>
<accession>A0A9W9ZKS3</accession>
<evidence type="ECO:0000256" key="16">
    <source>
        <dbReference type="RuleBase" id="RU003651"/>
    </source>
</evidence>
<evidence type="ECO:0000256" key="14">
    <source>
        <dbReference type="ARBA" id="ARBA00046271"/>
    </source>
</evidence>
<keyword evidence="8 16" id="KW-0067">ATP-binding</keyword>
<keyword evidence="11" id="KW-0576">Peroxisome</keyword>
<evidence type="ECO:0000256" key="12">
    <source>
        <dbReference type="ARBA" id="ARBA00032509"/>
    </source>
</evidence>
<keyword evidence="4" id="KW-0963">Cytoplasm</keyword>
<evidence type="ECO:0000256" key="1">
    <source>
        <dbReference type="ARBA" id="ARBA00004514"/>
    </source>
</evidence>
<dbReference type="CDD" id="cd19526">
    <property type="entry name" value="RecA-like_PEX1_r2"/>
    <property type="match status" value="1"/>
</dbReference>
<dbReference type="SMART" id="SM00382">
    <property type="entry name" value="AAA"/>
    <property type="match status" value="1"/>
</dbReference>
<dbReference type="OrthoDB" id="5965142at2759"/>
<dbReference type="FunFam" id="3.40.50.300:FF:000149">
    <property type="entry name" value="Nuclear valosin-containing protein-like"/>
    <property type="match status" value="1"/>
</dbReference>
<dbReference type="PROSITE" id="PS00674">
    <property type="entry name" value="AAA"/>
    <property type="match status" value="1"/>
</dbReference>
<dbReference type="InterPro" id="IPR041569">
    <property type="entry name" value="AAA_lid_3"/>
</dbReference>
<keyword evidence="19" id="KW-1185">Reference proteome</keyword>
<evidence type="ECO:0000256" key="11">
    <source>
        <dbReference type="ARBA" id="ARBA00023140"/>
    </source>
</evidence>
<reference evidence="18" key="1">
    <citation type="submission" date="2023-01" db="EMBL/GenBank/DDBJ databases">
        <title>Genome assembly of the deep-sea coral Lophelia pertusa.</title>
        <authorList>
            <person name="Herrera S."/>
            <person name="Cordes E."/>
        </authorList>
    </citation>
    <scope>NUCLEOTIDE SEQUENCE</scope>
    <source>
        <strain evidence="18">USNM1676648</strain>
        <tissue evidence="18">Polyp</tissue>
    </source>
</reference>
<dbReference type="SUPFAM" id="SSF52540">
    <property type="entry name" value="P-loop containing nucleoside triphosphate hydrolases"/>
    <property type="match status" value="1"/>
</dbReference>
<evidence type="ECO:0000259" key="17">
    <source>
        <dbReference type="SMART" id="SM00382"/>
    </source>
</evidence>
<comment type="subcellular location">
    <subcellularLocation>
        <location evidence="1">Cytoplasm</location>
        <location evidence="1">Cytosol</location>
    </subcellularLocation>
    <subcellularLocation>
        <location evidence="14">Peroxisome membrane</location>
    </subcellularLocation>
</comment>
<dbReference type="GO" id="GO:0005829">
    <property type="term" value="C:cytosol"/>
    <property type="evidence" value="ECO:0007669"/>
    <property type="project" value="UniProtKB-SubCell"/>
</dbReference>
<comment type="similarity">
    <text evidence="2 16">Belongs to the AAA ATPase family.</text>
</comment>
<dbReference type="GO" id="GO:0016740">
    <property type="term" value="F:transferase activity"/>
    <property type="evidence" value="ECO:0007669"/>
    <property type="project" value="UniProtKB-KW"/>
</dbReference>
<evidence type="ECO:0000256" key="8">
    <source>
        <dbReference type="ARBA" id="ARBA00022840"/>
    </source>
</evidence>
<gene>
    <name evidence="18" type="primary">PEX1_3</name>
    <name evidence="18" type="ORF">OS493_038680</name>
</gene>
<dbReference type="InterPro" id="IPR003960">
    <property type="entry name" value="ATPase_AAA_CS"/>
</dbReference>
<evidence type="ECO:0000313" key="19">
    <source>
        <dbReference type="Proteomes" id="UP001163046"/>
    </source>
</evidence>
<evidence type="ECO:0000256" key="6">
    <source>
        <dbReference type="ARBA" id="ARBA00022741"/>
    </source>
</evidence>
<evidence type="ECO:0000256" key="7">
    <source>
        <dbReference type="ARBA" id="ARBA00022801"/>
    </source>
</evidence>
<evidence type="ECO:0000256" key="3">
    <source>
        <dbReference type="ARBA" id="ARBA00022448"/>
    </source>
</evidence>
<evidence type="ECO:0000256" key="15">
    <source>
        <dbReference type="ARBA" id="ARBA00064205"/>
    </source>
</evidence>
<keyword evidence="7" id="KW-0378">Hydrolase</keyword>